<dbReference type="InterPro" id="IPR011044">
    <property type="entry name" value="Quino_amine_DH_bsu"/>
</dbReference>
<dbReference type="RefSeq" id="WP_075026788.1">
    <property type="nucleotide sequence ID" value="NZ_FONR01000002.1"/>
</dbReference>
<accession>A0A1I2E2B6</accession>
<dbReference type="AlphaFoldDB" id="A0A1I2E2B6"/>
<dbReference type="SUPFAM" id="SSF50969">
    <property type="entry name" value="YVTN repeat-like/Quinoprotein amine dehydrogenase"/>
    <property type="match status" value="1"/>
</dbReference>
<dbReference type="EMBL" id="FONR01000002">
    <property type="protein sequence ID" value="SFE86816.1"/>
    <property type="molecule type" value="Genomic_DNA"/>
</dbReference>
<evidence type="ECO:0000313" key="2">
    <source>
        <dbReference type="Proteomes" id="UP000181942"/>
    </source>
</evidence>
<organism evidence="1 2">
    <name type="scientific">Streptomyces mirabilis</name>
    <dbReference type="NCBI Taxonomy" id="68239"/>
    <lineage>
        <taxon>Bacteria</taxon>
        <taxon>Bacillati</taxon>
        <taxon>Actinomycetota</taxon>
        <taxon>Actinomycetes</taxon>
        <taxon>Kitasatosporales</taxon>
        <taxon>Streptomycetaceae</taxon>
        <taxon>Streptomyces</taxon>
    </lineage>
</organism>
<gene>
    <name evidence="1" type="ORF">SAMN02787118_102940</name>
</gene>
<name>A0A1I2E2B6_9ACTN</name>
<sequence>MSASARLVTTLAGPLESATAGFPGERCLPGRTLILQSDDTQLAAYDLAAALAGKASVARFPLPWPRRYGTCTVSPGLDVAVFAGVHAVRAVDRRGATLWEVRHGCWEGSCQEMHASFEEYGESGESTVGRGHRYADSGSVVFSADGKLVWAHVRGPLAAGGGDPDVIEEWLVLDATDGTVLGQADTQTVAAGSGHVSHPDPGQMGLSVGEGQDGAPLLWGRWDGERLSVERIDDDRCLLAVSPSGEHFLTVTHYQELLSLHRVEDGSVVSELDAEEVIPDHPSLHPDNDEPEVHWDYYGGFLDEHTVIAGTTEADEEYGAGRHWLVDVRDMRLLGEVTYPFPTSGVPSTLGDGSWYTLDEDTKELQVWRLAGV</sequence>
<protein>
    <recommendedName>
        <fullName evidence="3">PQQ-like domain-containing protein</fullName>
    </recommendedName>
</protein>
<reference evidence="1 2" key="1">
    <citation type="submission" date="2016-10" db="EMBL/GenBank/DDBJ databases">
        <authorList>
            <person name="de Groot N.N."/>
        </authorList>
    </citation>
    <scope>NUCLEOTIDE SEQUENCE [LARGE SCALE GENOMIC DNA]</scope>
    <source>
        <strain evidence="1 2">OK461</strain>
    </source>
</reference>
<proteinExistence type="predicted"/>
<evidence type="ECO:0000313" key="1">
    <source>
        <dbReference type="EMBL" id="SFE86816.1"/>
    </source>
</evidence>
<dbReference type="OrthoDB" id="4454357at2"/>
<dbReference type="Proteomes" id="UP000181942">
    <property type="component" value="Unassembled WGS sequence"/>
</dbReference>
<evidence type="ECO:0008006" key="3">
    <source>
        <dbReference type="Google" id="ProtNLM"/>
    </source>
</evidence>